<dbReference type="AlphaFoldDB" id="A0A0P1E9G1"/>
<protein>
    <submittedName>
        <fullName evidence="1">Uncharacterized protein</fullName>
    </submittedName>
</protein>
<name>A0A0P1E9G1_9RHOB</name>
<sequence>MKRFEFDPYETLWRVRAKIEGRKRENASDTLLTANPAKVANQEGHEADGLAGLAISSTRQDKITDAVDHFEERAAIREYDGGQNRSEAKAAALIEAARAAGIVVTDLRTAIAARREGKAWER</sequence>
<dbReference type="Proteomes" id="UP000050783">
    <property type="component" value="Unassembled WGS sequence"/>
</dbReference>
<evidence type="ECO:0000313" key="1">
    <source>
        <dbReference type="EMBL" id="CUH45863.1"/>
    </source>
</evidence>
<dbReference type="EMBL" id="CYPU01000004">
    <property type="protein sequence ID" value="CUH45863.1"/>
    <property type="molecule type" value="Genomic_DNA"/>
</dbReference>
<gene>
    <name evidence="1" type="ORF">RUA4292_00026</name>
</gene>
<accession>A0A0P1E9G1</accession>
<organism evidence="1 2">
    <name type="scientific">Ruegeria atlantica</name>
    <dbReference type="NCBI Taxonomy" id="81569"/>
    <lineage>
        <taxon>Bacteria</taxon>
        <taxon>Pseudomonadati</taxon>
        <taxon>Pseudomonadota</taxon>
        <taxon>Alphaproteobacteria</taxon>
        <taxon>Rhodobacterales</taxon>
        <taxon>Roseobacteraceae</taxon>
        <taxon>Ruegeria</taxon>
    </lineage>
</organism>
<proteinExistence type="predicted"/>
<reference evidence="1 2" key="1">
    <citation type="submission" date="2015-09" db="EMBL/GenBank/DDBJ databases">
        <authorList>
            <consortium name="Swine Surveillance"/>
        </authorList>
    </citation>
    <scope>NUCLEOTIDE SEQUENCE [LARGE SCALE GENOMIC DNA]</scope>
    <source>
        <strain evidence="1 2">CECT 4292</strain>
    </source>
</reference>
<evidence type="ECO:0000313" key="2">
    <source>
        <dbReference type="Proteomes" id="UP000050783"/>
    </source>
</evidence>